<organism evidence="1 2">
    <name type="scientific">Ignisphaera aggregans</name>
    <dbReference type="NCBI Taxonomy" id="334771"/>
    <lineage>
        <taxon>Archaea</taxon>
        <taxon>Thermoproteota</taxon>
        <taxon>Thermoprotei</taxon>
        <taxon>Desulfurococcales</taxon>
        <taxon>Desulfurococcaceae</taxon>
        <taxon>Ignisphaera</taxon>
    </lineage>
</organism>
<protein>
    <recommendedName>
        <fullName evidence="3">Thioredoxin</fullName>
    </recommendedName>
</protein>
<dbReference type="Proteomes" id="UP000605805">
    <property type="component" value="Unassembled WGS sequence"/>
</dbReference>
<dbReference type="SUPFAM" id="SSF52833">
    <property type="entry name" value="Thioredoxin-like"/>
    <property type="match status" value="1"/>
</dbReference>
<dbReference type="AlphaFoldDB" id="A0A833DTJ6"/>
<reference evidence="1" key="1">
    <citation type="journal article" date="2020" name="ISME J.">
        <title>Gammaproteobacteria mediating utilization of methyl-, sulfur- and petroleum organic compounds in deep ocean hydrothermal plumes.</title>
        <authorList>
            <person name="Zhou Z."/>
            <person name="Liu Y."/>
            <person name="Pan J."/>
            <person name="Cron B.R."/>
            <person name="Toner B.M."/>
            <person name="Anantharaman K."/>
            <person name="Breier J.A."/>
            <person name="Dick G.J."/>
            <person name="Li M."/>
        </authorList>
    </citation>
    <scope>NUCLEOTIDE SEQUENCE</scope>
    <source>
        <strain evidence="1">SZUA-1435</strain>
    </source>
</reference>
<evidence type="ECO:0008006" key="3">
    <source>
        <dbReference type="Google" id="ProtNLM"/>
    </source>
</evidence>
<evidence type="ECO:0000313" key="2">
    <source>
        <dbReference type="Proteomes" id="UP000605805"/>
    </source>
</evidence>
<dbReference type="EMBL" id="DQTV01000088">
    <property type="protein sequence ID" value="HIP57352.1"/>
    <property type="molecule type" value="Genomic_DNA"/>
</dbReference>
<evidence type="ECO:0000313" key="1">
    <source>
        <dbReference type="EMBL" id="HIP57352.1"/>
    </source>
</evidence>
<proteinExistence type="predicted"/>
<name>A0A833DTJ6_9CREN</name>
<comment type="caution">
    <text evidence="1">The sequence shown here is derived from an EMBL/GenBank/DDBJ whole genome shotgun (WGS) entry which is preliminary data.</text>
</comment>
<accession>A0A833DTJ6</accession>
<sequence>MPIPQQDGVYVYSNGIWSRVSLDGPFVPSIDGVYVYYFRNRKCPGCKVFDDTWLKAVVKSGREFHGVPVVVQCTNFFIECYDRSARDTFILFLVTVTPQVVVVVIENGELRFAEREYGALDYDKLLEFVNGVRKRMEEHLTRESEEEEGEGLYIELTGNWKEVVERIERMLFEGKNLREICDESGCRIYVE</sequence>
<gene>
    <name evidence="1" type="ORF">EYH02_04710</name>
</gene>
<dbReference type="InterPro" id="IPR036249">
    <property type="entry name" value="Thioredoxin-like_sf"/>
</dbReference>